<dbReference type="Proteomes" id="UP001596099">
    <property type="component" value="Unassembled WGS sequence"/>
</dbReference>
<dbReference type="RefSeq" id="WP_247418668.1">
    <property type="nucleotide sequence ID" value="NZ_JALLGW010000002.1"/>
</dbReference>
<dbReference type="Pfam" id="PF01402">
    <property type="entry name" value="RHH_1"/>
    <property type="match status" value="1"/>
</dbReference>
<dbReference type="Gene3D" id="1.10.1220.10">
    <property type="entry name" value="Met repressor-like"/>
    <property type="match status" value="1"/>
</dbReference>
<dbReference type="CDD" id="cd22231">
    <property type="entry name" value="RHH_NikR_HicB-like"/>
    <property type="match status" value="1"/>
</dbReference>
<dbReference type="SUPFAM" id="SSF47598">
    <property type="entry name" value="Ribbon-helix-helix"/>
    <property type="match status" value="1"/>
</dbReference>
<organism evidence="2 3">
    <name type="scientific">Halomarina salina</name>
    <dbReference type="NCBI Taxonomy" id="1872699"/>
    <lineage>
        <taxon>Archaea</taxon>
        <taxon>Methanobacteriati</taxon>
        <taxon>Methanobacteriota</taxon>
        <taxon>Stenosarchaea group</taxon>
        <taxon>Halobacteria</taxon>
        <taxon>Halobacteriales</taxon>
        <taxon>Natronomonadaceae</taxon>
        <taxon>Halomarina</taxon>
    </lineage>
</organism>
<comment type="caution">
    <text evidence="2">The sequence shown here is derived from an EMBL/GenBank/DDBJ whole genome shotgun (WGS) entry which is preliminary data.</text>
</comment>
<reference evidence="2 3" key="1">
    <citation type="journal article" date="2019" name="Int. J. Syst. Evol. Microbiol.">
        <title>The Global Catalogue of Microorganisms (GCM) 10K type strain sequencing project: providing services to taxonomists for standard genome sequencing and annotation.</title>
        <authorList>
            <consortium name="The Broad Institute Genomics Platform"/>
            <consortium name="The Broad Institute Genome Sequencing Center for Infectious Disease"/>
            <person name="Wu L."/>
            <person name="Ma J."/>
        </authorList>
    </citation>
    <scope>NUCLEOTIDE SEQUENCE [LARGE SCALE GENOMIC DNA]</scope>
    <source>
        <strain evidence="2 3">CGMCC 1.12543</strain>
    </source>
</reference>
<keyword evidence="3" id="KW-1185">Reference proteome</keyword>
<sequence length="60" mass="6892">MSAETTDHDRGRSENDRWTFRLDGDLADQFDEAVEQSTYVNRSEAIRNQIRQFVAEEGGA</sequence>
<dbReference type="EMBL" id="JBHSQH010000001">
    <property type="protein sequence ID" value="MFC5970039.1"/>
    <property type="molecule type" value="Genomic_DNA"/>
</dbReference>
<evidence type="ECO:0000313" key="2">
    <source>
        <dbReference type="EMBL" id="MFC5970039.1"/>
    </source>
</evidence>
<evidence type="ECO:0000259" key="1">
    <source>
        <dbReference type="Pfam" id="PF01402"/>
    </source>
</evidence>
<dbReference type="InterPro" id="IPR002145">
    <property type="entry name" value="CopG"/>
</dbReference>
<protein>
    <submittedName>
        <fullName evidence="2">Ribbon-helix-helix domain-containing protein</fullName>
    </submittedName>
</protein>
<accession>A0ABD5RIM8</accession>
<proteinExistence type="predicted"/>
<dbReference type="AlphaFoldDB" id="A0ABD5RIM8"/>
<dbReference type="InterPro" id="IPR010985">
    <property type="entry name" value="Ribbon_hlx_hlx"/>
</dbReference>
<dbReference type="InterPro" id="IPR013321">
    <property type="entry name" value="Arc_rbn_hlx_hlx"/>
</dbReference>
<evidence type="ECO:0000313" key="3">
    <source>
        <dbReference type="Proteomes" id="UP001596099"/>
    </source>
</evidence>
<feature type="domain" description="Ribbon-helix-helix protein CopG" evidence="1">
    <location>
        <begin position="19"/>
        <end position="57"/>
    </location>
</feature>
<name>A0ABD5RIM8_9EURY</name>
<gene>
    <name evidence="2" type="ORF">ACFPYI_01725</name>
</gene>